<dbReference type="SUPFAM" id="SSF52540">
    <property type="entry name" value="P-loop containing nucleoside triphosphate hydrolases"/>
    <property type="match status" value="1"/>
</dbReference>
<dbReference type="GO" id="GO:0016887">
    <property type="term" value="F:ATP hydrolysis activity"/>
    <property type="evidence" value="ECO:0007669"/>
    <property type="project" value="InterPro"/>
</dbReference>
<comment type="caution">
    <text evidence="4">The sequence shown here is derived from an EMBL/GenBank/DDBJ whole genome shotgun (WGS) entry which is preliminary data.</text>
</comment>
<dbReference type="GO" id="GO:0005524">
    <property type="term" value="F:ATP binding"/>
    <property type="evidence" value="ECO:0007669"/>
    <property type="project" value="UniProtKB-KW"/>
</dbReference>
<evidence type="ECO:0000313" key="5">
    <source>
        <dbReference type="Proteomes" id="UP000295431"/>
    </source>
</evidence>
<dbReference type="Proteomes" id="UP000295431">
    <property type="component" value="Unassembled WGS sequence"/>
</dbReference>
<dbReference type="EMBL" id="SMJW01000044">
    <property type="protein sequence ID" value="TDC16776.1"/>
    <property type="molecule type" value="Genomic_DNA"/>
</dbReference>
<feature type="domain" description="ABC transporter" evidence="3">
    <location>
        <begin position="24"/>
        <end position="264"/>
    </location>
</feature>
<proteinExistence type="predicted"/>
<keyword evidence="2 4" id="KW-0067">ATP-binding</keyword>
<organism evidence="4 5">
    <name type="scientific">Actinomadura bangladeshensis</name>
    <dbReference type="NCBI Taxonomy" id="453573"/>
    <lineage>
        <taxon>Bacteria</taxon>
        <taxon>Bacillati</taxon>
        <taxon>Actinomycetota</taxon>
        <taxon>Actinomycetes</taxon>
        <taxon>Streptosporangiales</taxon>
        <taxon>Thermomonosporaceae</taxon>
        <taxon>Actinomadura</taxon>
    </lineage>
</organism>
<dbReference type="InterPro" id="IPR050107">
    <property type="entry name" value="ABC_carbohydrate_import_ATPase"/>
</dbReference>
<accession>A0A4V2XN52</accession>
<dbReference type="PANTHER" id="PTHR43790">
    <property type="entry name" value="CARBOHYDRATE TRANSPORT ATP-BINDING PROTEIN MG119-RELATED"/>
    <property type="match status" value="1"/>
</dbReference>
<dbReference type="PANTHER" id="PTHR43790:SF8">
    <property type="entry name" value="SUGAR ABC TRANSPORTER ATP-BINDING PROTEIN"/>
    <property type="match status" value="1"/>
</dbReference>
<dbReference type="RefSeq" id="WP_131939029.1">
    <property type="nucleotide sequence ID" value="NZ_BAAAMX010000032.1"/>
</dbReference>
<evidence type="ECO:0000256" key="2">
    <source>
        <dbReference type="ARBA" id="ARBA00022840"/>
    </source>
</evidence>
<sequence length="269" mass="28743">MALDSEPQLSDPSHGGSAQGTALLELTKVSKYFGGVRALHEVDISVRESEVVALVGDNGAGKSTLVKIVSGVESPSAGEVRVRGEAVRLDSPRDAAEAGIHTVFQDLSLCDNLDAVQNLFLGRERRGGVWSGRRVRRHLMEEEALRVLESLSVRLRSLSTPVSALSGGQRQGIAICRALISDPAVVLLDEPTAALGVSQRGEVLDLIHRLREQGRGVVVISHDMKDVRQVADRVVVLRLGSKVAEFQRGAYTPSDLVSAMTGAAEPTND</sequence>
<gene>
    <name evidence="4" type="ORF">E1284_11530</name>
</gene>
<keyword evidence="5" id="KW-1185">Reference proteome</keyword>
<evidence type="ECO:0000259" key="3">
    <source>
        <dbReference type="PROSITE" id="PS50893"/>
    </source>
</evidence>
<dbReference type="OrthoDB" id="7875923at2"/>
<dbReference type="InterPro" id="IPR027417">
    <property type="entry name" value="P-loop_NTPase"/>
</dbReference>
<dbReference type="PROSITE" id="PS50893">
    <property type="entry name" value="ABC_TRANSPORTER_2"/>
    <property type="match status" value="1"/>
</dbReference>
<dbReference type="Pfam" id="PF00005">
    <property type="entry name" value="ABC_tran"/>
    <property type="match status" value="1"/>
</dbReference>
<name>A0A4V2XN52_9ACTN</name>
<keyword evidence="1" id="KW-0547">Nucleotide-binding</keyword>
<protein>
    <submittedName>
        <fullName evidence="4">Sugar ABC transporter ATP-binding protein</fullName>
    </submittedName>
</protein>
<dbReference type="InterPro" id="IPR003439">
    <property type="entry name" value="ABC_transporter-like_ATP-bd"/>
</dbReference>
<evidence type="ECO:0000256" key="1">
    <source>
        <dbReference type="ARBA" id="ARBA00022741"/>
    </source>
</evidence>
<dbReference type="AlphaFoldDB" id="A0A4V2XN52"/>
<dbReference type="CDD" id="cd03216">
    <property type="entry name" value="ABC_Carb_Monos_I"/>
    <property type="match status" value="1"/>
</dbReference>
<evidence type="ECO:0000313" key="4">
    <source>
        <dbReference type="EMBL" id="TDC16776.1"/>
    </source>
</evidence>
<dbReference type="SMART" id="SM00382">
    <property type="entry name" value="AAA"/>
    <property type="match status" value="1"/>
</dbReference>
<dbReference type="InterPro" id="IPR003593">
    <property type="entry name" value="AAA+_ATPase"/>
</dbReference>
<dbReference type="Gene3D" id="3.40.50.300">
    <property type="entry name" value="P-loop containing nucleotide triphosphate hydrolases"/>
    <property type="match status" value="1"/>
</dbReference>
<reference evidence="4 5" key="1">
    <citation type="submission" date="2019-03" db="EMBL/GenBank/DDBJ databases">
        <title>Draft genome sequences of novel Actinobacteria.</title>
        <authorList>
            <person name="Sahin N."/>
            <person name="Ay H."/>
            <person name="Saygin H."/>
        </authorList>
    </citation>
    <scope>NUCLEOTIDE SEQUENCE [LARGE SCALE GENOMIC DNA]</scope>
    <source>
        <strain evidence="4 5">DSM 45347</strain>
    </source>
</reference>